<dbReference type="EMBL" id="OX596101">
    <property type="protein sequence ID" value="CAI9696785.1"/>
    <property type="molecule type" value="Genomic_DNA"/>
</dbReference>
<evidence type="ECO:0000313" key="1">
    <source>
        <dbReference type="EMBL" id="CAI9696785.1"/>
    </source>
</evidence>
<name>A0ACB0E8A0_RANTA</name>
<gene>
    <name evidence="1" type="ORF">MRATA1EN3_LOCUS7998</name>
</gene>
<sequence>MQLPFLSIRGDEGKVRKAKEEREKPATLGSPLRKQAIPSGVYGNGAAHKLRNGWKTALTLKVFFPTYDASRPHERWPVHHLRFHFATGNAHVFPRVSPSATVHPDELTAASGCLFSPPSAPHPAAVEGERAVSHDPAEDTPLRPPPAPVLPAAPSHGGRPPEHSPPSLKGSASRGTQTTGDNSWETWRETLNHSGPASSPANLSYWNTDGAMSG</sequence>
<reference evidence="1" key="1">
    <citation type="submission" date="2023-05" db="EMBL/GenBank/DDBJ databases">
        <authorList>
            <consortium name="ELIXIR-Norway"/>
        </authorList>
    </citation>
    <scope>NUCLEOTIDE SEQUENCE</scope>
</reference>
<dbReference type="Proteomes" id="UP001162501">
    <property type="component" value="Chromosome 17"/>
</dbReference>
<accession>A0ACB0E8A0</accession>
<proteinExistence type="predicted"/>
<organism evidence="1 2">
    <name type="scientific">Rangifer tarandus platyrhynchus</name>
    <name type="common">Svalbard reindeer</name>
    <dbReference type="NCBI Taxonomy" id="3082113"/>
    <lineage>
        <taxon>Eukaryota</taxon>
        <taxon>Metazoa</taxon>
        <taxon>Chordata</taxon>
        <taxon>Craniata</taxon>
        <taxon>Vertebrata</taxon>
        <taxon>Euteleostomi</taxon>
        <taxon>Mammalia</taxon>
        <taxon>Eutheria</taxon>
        <taxon>Laurasiatheria</taxon>
        <taxon>Artiodactyla</taxon>
        <taxon>Ruminantia</taxon>
        <taxon>Pecora</taxon>
        <taxon>Cervidae</taxon>
        <taxon>Odocoileinae</taxon>
        <taxon>Rangifer</taxon>
    </lineage>
</organism>
<protein>
    <submittedName>
        <fullName evidence="1">Uncharacterized protein</fullName>
    </submittedName>
</protein>
<evidence type="ECO:0000313" key="2">
    <source>
        <dbReference type="Proteomes" id="UP001162501"/>
    </source>
</evidence>